<reference evidence="1 2" key="1">
    <citation type="submission" date="2015-04" db="EMBL/GenBank/DDBJ databases">
        <title>Lasius niger genome sequencing.</title>
        <authorList>
            <person name="Konorov E.A."/>
            <person name="Nikitin M.A."/>
            <person name="Kirill M.V."/>
            <person name="Chang P."/>
        </authorList>
    </citation>
    <scope>NUCLEOTIDE SEQUENCE [LARGE SCALE GENOMIC DNA]</scope>
    <source>
        <tissue evidence="1">Whole</tissue>
    </source>
</reference>
<protein>
    <submittedName>
        <fullName evidence="1">Transcriptional regulator</fullName>
    </submittedName>
</protein>
<evidence type="ECO:0000313" key="1">
    <source>
        <dbReference type="EMBL" id="KMQ86706.1"/>
    </source>
</evidence>
<gene>
    <name evidence="1" type="ORF">RF55_14254</name>
</gene>
<sequence length="97" mass="10145">MSDEALAAAQARAESAETQLAELQAQLLAQAVIAAPGAADQLPREHRAILVATGVTDLNRLAEAAYRMADSALGTDLNASAVSKINMTRPIKPSYNN</sequence>
<keyword evidence="2" id="KW-1185">Reference proteome</keyword>
<comment type="caution">
    <text evidence="1">The sequence shown here is derived from an EMBL/GenBank/DDBJ whole genome shotgun (WGS) entry which is preliminary data.</text>
</comment>
<dbReference type="Proteomes" id="UP000036403">
    <property type="component" value="Unassembled WGS sequence"/>
</dbReference>
<dbReference type="PaxDb" id="67767-A0A0J7K919"/>
<organism evidence="1 2">
    <name type="scientific">Lasius niger</name>
    <name type="common">Black garden ant</name>
    <dbReference type="NCBI Taxonomy" id="67767"/>
    <lineage>
        <taxon>Eukaryota</taxon>
        <taxon>Metazoa</taxon>
        <taxon>Ecdysozoa</taxon>
        <taxon>Arthropoda</taxon>
        <taxon>Hexapoda</taxon>
        <taxon>Insecta</taxon>
        <taxon>Pterygota</taxon>
        <taxon>Neoptera</taxon>
        <taxon>Endopterygota</taxon>
        <taxon>Hymenoptera</taxon>
        <taxon>Apocrita</taxon>
        <taxon>Aculeata</taxon>
        <taxon>Formicoidea</taxon>
        <taxon>Formicidae</taxon>
        <taxon>Formicinae</taxon>
        <taxon>Lasius</taxon>
        <taxon>Lasius</taxon>
    </lineage>
</organism>
<dbReference type="AlphaFoldDB" id="A0A0J7K919"/>
<name>A0A0J7K919_LASNI</name>
<accession>A0A0J7K919</accession>
<dbReference type="EMBL" id="LBMM01011675">
    <property type="protein sequence ID" value="KMQ86706.1"/>
    <property type="molecule type" value="Genomic_DNA"/>
</dbReference>
<proteinExistence type="predicted"/>
<evidence type="ECO:0000313" key="2">
    <source>
        <dbReference type="Proteomes" id="UP000036403"/>
    </source>
</evidence>